<name>A0A6V8LF64_9ACTN</name>
<proteinExistence type="inferred from homology"/>
<dbReference type="InterPro" id="IPR020471">
    <property type="entry name" value="AKR"/>
</dbReference>
<reference evidence="5 6" key="1">
    <citation type="submission" date="2020-03" db="EMBL/GenBank/DDBJ databases">
        <title>Whole genome shotgun sequence of Phytohabitans rumicis NBRC 108638.</title>
        <authorList>
            <person name="Komaki H."/>
            <person name="Tamura T."/>
        </authorList>
    </citation>
    <scope>NUCLEOTIDE SEQUENCE [LARGE SCALE GENOMIC DNA]</scope>
    <source>
        <strain evidence="5 6">NBRC 108638</strain>
    </source>
</reference>
<comment type="caution">
    <text evidence="5">The sequence shown here is derived from an EMBL/GenBank/DDBJ whole genome shotgun (WGS) entry which is preliminary data.</text>
</comment>
<dbReference type="EMBL" id="BLPG01000001">
    <property type="protein sequence ID" value="GFJ92687.1"/>
    <property type="molecule type" value="Genomic_DNA"/>
</dbReference>
<dbReference type="RefSeq" id="WP_281369013.1">
    <property type="nucleotide sequence ID" value="NZ_BLPG01000001.1"/>
</dbReference>
<feature type="domain" description="NADP-dependent oxidoreductase" evidence="4">
    <location>
        <begin position="18"/>
        <end position="113"/>
    </location>
</feature>
<evidence type="ECO:0000259" key="4">
    <source>
        <dbReference type="Pfam" id="PF00248"/>
    </source>
</evidence>
<dbReference type="GO" id="GO:0016616">
    <property type="term" value="F:oxidoreductase activity, acting on the CH-OH group of donors, NAD or NADP as acceptor"/>
    <property type="evidence" value="ECO:0007669"/>
    <property type="project" value="UniProtKB-ARBA"/>
</dbReference>
<dbReference type="PROSITE" id="PS00798">
    <property type="entry name" value="ALDOKETO_REDUCTASE_1"/>
    <property type="match status" value="1"/>
</dbReference>
<evidence type="ECO:0000256" key="2">
    <source>
        <dbReference type="ARBA" id="ARBA00022857"/>
    </source>
</evidence>
<dbReference type="AlphaFoldDB" id="A0A6V8LF64"/>
<dbReference type="SUPFAM" id="SSF51430">
    <property type="entry name" value="NAD(P)-linked oxidoreductase"/>
    <property type="match status" value="1"/>
</dbReference>
<organism evidence="5 6">
    <name type="scientific">Phytohabitans rumicis</name>
    <dbReference type="NCBI Taxonomy" id="1076125"/>
    <lineage>
        <taxon>Bacteria</taxon>
        <taxon>Bacillati</taxon>
        <taxon>Actinomycetota</taxon>
        <taxon>Actinomycetes</taxon>
        <taxon>Micromonosporales</taxon>
        <taxon>Micromonosporaceae</taxon>
    </lineage>
</organism>
<keyword evidence="6" id="KW-1185">Reference proteome</keyword>
<dbReference type="Proteomes" id="UP000482960">
    <property type="component" value="Unassembled WGS sequence"/>
</dbReference>
<keyword evidence="3" id="KW-0560">Oxidoreductase</keyword>
<dbReference type="PRINTS" id="PR00069">
    <property type="entry name" value="ALDKETRDTASE"/>
</dbReference>
<dbReference type="PANTHER" id="PTHR43827:SF3">
    <property type="entry name" value="NADP-DEPENDENT OXIDOREDUCTASE DOMAIN-CONTAINING PROTEIN"/>
    <property type="match status" value="1"/>
</dbReference>
<keyword evidence="2" id="KW-0521">NADP</keyword>
<evidence type="ECO:0000313" key="5">
    <source>
        <dbReference type="EMBL" id="GFJ92687.1"/>
    </source>
</evidence>
<evidence type="ECO:0000256" key="3">
    <source>
        <dbReference type="ARBA" id="ARBA00023002"/>
    </source>
</evidence>
<protein>
    <recommendedName>
        <fullName evidence="4">NADP-dependent oxidoreductase domain-containing protein</fullName>
    </recommendedName>
</protein>
<dbReference type="InterPro" id="IPR018170">
    <property type="entry name" value="Aldo/ket_reductase_CS"/>
</dbReference>
<dbReference type="Pfam" id="PF00248">
    <property type="entry name" value="Aldo_ket_red"/>
    <property type="match status" value="1"/>
</dbReference>
<dbReference type="InterPro" id="IPR023210">
    <property type="entry name" value="NADP_OxRdtase_dom"/>
</dbReference>
<dbReference type="PANTHER" id="PTHR43827">
    <property type="entry name" value="2,5-DIKETO-D-GLUCONIC ACID REDUCTASE"/>
    <property type="match status" value="1"/>
</dbReference>
<gene>
    <name evidence="5" type="ORF">Prum_063290</name>
</gene>
<evidence type="ECO:0000313" key="6">
    <source>
        <dbReference type="Proteomes" id="UP000482960"/>
    </source>
</evidence>
<comment type="similarity">
    <text evidence="1">Belongs to the aldo/keto reductase family.</text>
</comment>
<dbReference type="Gene3D" id="3.20.20.100">
    <property type="entry name" value="NADP-dependent oxidoreductase domain"/>
    <property type="match status" value="1"/>
</dbReference>
<accession>A0A6V8LF64</accession>
<reference evidence="5 6" key="2">
    <citation type="submission" date="2020-03" db="EMBL/GenBank/DDBJ databases">
        <authorList>
            <person name="Ichikawa N."/>
            <person name="Kimura A."/>
            <person name="Kitahashi Y."/>
            <person name="Uohara A."/>
        </authorList>
    </citation>
    <scope>NUCLEOTIDE SEQUENCE [LARGE SCALE GENOMIC DNA]</scope>
    <source>
        <strain evidence="5 6">NBRC 108638</strain>
    </source>
</reference>
<evidence type="ECO:0000256" key="1">
    <source>
        <dbReference type="ARBA" id="ARBA00007905"/>
    </source>
</evidence>
<dbReference type="InterPro" id="IPR036812">
    <property type="entry name" value="NAD(P)_OxRdtase_dom_sf"/>
</dbReference>
<sequence>MTLAPTITLTHGAELPRLGLGTWPMDDAEAETVIASAIEAGYRLVDTAENYRNERGVGRGLKASGVPREELFVTTKFNKEWHGVELAAEAFARSADRLGVDYVDLLLIHWPNPGRTGTSRRGRA</sequence>